<comment type="similarity">
    <text evidence="1">Belongs to the peptidase U62 family.</text>
</comment>
<proteinExistence type="inferred from homology"/>
<dbReference type="RefSeq" id="WP_213167371.1">
    <property type="nucleotide sequence ID" value="NZ_CP058559.1"/>
</dbReference>
<dbReference type="AlphaFoldDB" id="A0A7G9W4U2"/>
<evidence type="ECO:0000313" key="8">
    <source>
        <dbReference type="EMBL" id="QNO13704.1"/>
    </source>
</evidence>
<feature type="domain" description="Metalloprotease TldD/E central" evidence="7">
    <location>
        <begin position="112"/>
        <end position="218"/>
    </location>
</feature>
<dbReference type="InterPro" id="IPR036059">
    <property type="entry name" value="TldD/PmbA_sf"/>
</dbReference>
<dbReference type="Pfam" id="PF19290">
    <property type="entry name" value="PmbA_TldD_2nd"/>
    <property type="match status" value="1"/>
</dbReference>
<dbReference type="FunFam" id="3.30.2290.10:FF:000003">
    <property type="entry name" value="Zinc-dependent protease, TldD/PmbA family"/>
    <property type="match status" value="1"/>
</dbReference>
<dbReference type="InterPro" id="IPR002510">
    <property type="entry name" value="Metalloprtase-TldD/E_N"/>
</dbReference>
<keyword evidence="3" id="KW-0378">Hydrolase</keyword>
<name>A0A7G9W4U2_ALKCA</name>
<keyword evidence="9" id="KW-1185">Reference proteome</keyword>
<keyword evidence="4" id="KW-0482">Metalloprotease</keyword>
<dbReference type="InterPro" id="IPR045569">
    <property type="entry name" value="Metalloprtase-TldD/E_C"/>
</dbReference>
<evidence type="ECO:0000256" key="1">
    <source>
        <dbReference type="ARBA" id="ARBA00005836"/>
    </source>
</evidence>
<dbReference type="GO" id="GO:0008237">
    <property type="term" value="F:metallopeptidase activity"/>
    <property type="evidence" value="ECO:0007669"/>
    <property type="project" value="UniProtKB-KW"/>
</dbReference>
<evidence type="ECO:0000256" key="3">
    <source>
        <dbReference type="ARBA" id="ARBA00022801"/>
    </source>
</evidence>
<dbReference type="GO" id="GO:0006508">
    <property type="term" value="P:proteolysis"/>
    <property type="evidence" value="ECO:0007669"/>
    <property type="project" value="UniProtKB-KW"/>
</dbReference>
<feature type="domain" description="Metalloprotease TldD/E C-terminal" evidence="6">
    <location>
        <begin position="226"/>
        <end position="458"/>
    </location>
</feature>
<dbReference type="EMBL" id="CP058559">
    <property type="protein sequence ID" value="QNO13704.1"/>
    <property type="molecule type" value="Genomic_DNA"/>
</dbReference>
<dbReference type="InterPro" id="IPR025502">
    <property type="entry name" value="TldD"/>
</dbReference>
<dbReference type="InterPro" id="IPR045570">
    <property type="entry name" value="Metalloprtase-TldD/E_cen_dom"/>
</dbReference>
<dbReference type="Pfam" id="PF19289">
    <property type="entry name" value="PmbA_TldD_3rd"/>
    <property type="match status" value="1"/>
</dbReference>
<evidence type="ECO:0000259" key="6">
    <source>
        <dbReference type="Pfam" id="PF19289"/>
    </source>
</evidence>
<evidence type="ECO:0000259" key="7">
    <source>
        <dbReference type="Pfam" id="PF19290"/>
    </source>
</evidence>
<gene>
    <name evidence="8" type="ORF">HYG86_02495</name>
</gene>
<dbReference type="PIRSF" id="PIRSF004919">
    <property type="entry name" value="TldD"/>
    <property type="match status" value="1"/>
</dbReference>
<organism evidence="8 9">
    <name type="scientific">Alkalicella caledoniensis</name>
    <dbReference type="NCBI Taxonomy" id="2731377"/>
    <lineage>
        <taxon>Bacteria</taxon>
        <taxon>Bacillati</taxon>
        <taxon>Bacillota</taxon>
        <taxon>Clostridia</taxon>
        <taxon>Eubacteriales</taxon>
        <taxon>Proteinivoracaceae</taxon>
        <taxon>Alkalicella</taxon>
    </lineage>
</organism>
<evidence type="ECO:0000256" key="4">
    <source>
        <dbReference type="ARBA" id="ARBA00023049"/>
    </source>
</evidence>
<dbReference type="Gene3D" id="3.30.2290.10">
    <property type="entry name" value="PmbA/TldD superfamily"/>
    <property type="match status" value="1"/>
</dbReference>
<dbReference type="Pfam" id="PF01523">
    <property type="entry name" value="PmbA_TldD_1st"/>
    <property type="match status" value="1"/>
</dbReference>
<reference evidence="8 9" key="1">
    <citation type="submission" date="2020-07" db="EMBL/GenBank/DDBJ databases">
        <title>Alkalicella. sp. LB2 genome.</title>
        <authorList>
            <person name="Postec A."/>
            <person name="Quemeneur M."/>
        </authorList>
    </citation>
    <scope>NUCLEOTIDE SEQUENCE [LARGE SCALE GENOMIC DNA]</scope>
    <source>
        <strain evidence="8 9">LB2</strain>
    </source>
</reference>
<evidence type="ECO:0000256" key="2">
    <source>
        <dbReference type="ARBA" id="ARBA00022670"/>
    </source>
</evidence>
<dbReference type="PANTHER" id="PTHR30624">
    <property type="entry name" value="UNCHARACTERIZED PROTEIN TLDD AND PMBA"/>
    <property type="match status" value="1"/>
</dbReference>
<evidence type="ECO:0000313" key="9">
    <source>
        <dbReference type="Proteomes" id="UP000516160"/>
    </source>
</evidence>
<dbReference type="PANTHER" id="PTHR30624:SF4">
    <property type="entry name" value="METALLOPROTEASE TLDD"/>
    <property type="match status" value="1"/>
</dbReference>
<accession>A0A7G9W4U2</accession>
<dbReference type="GO" id="GO:0005829">
    <property type="term" value="C:cytosol"/>
    <property type="evidence" value="ECO:0007669"/>
    <property type="project" value="TreeGrafter"/>
</dbReference>
<keyword evidence="2" id="KW-0645">Protease</keyword>
<dbReference type="InterPro" id="IPR051463">
    <property type="entry name" value="Peptidase_U62_metallo"/>
</dbReference>
<feature type="domain" description="Metalloprotease TldD/E N-terminal" evidence="5">
    <location>
        <begin position="22"/>
        <end position="85"/>
    </location>
</feature>
<sequence>MLDKALVQEVLNQALTTGGDFAEVFVEDTQTTAIGMIGGIVEESNSGRDYGIGIRIFKGHNSVYAYTNDSSKENLLKVASTAAAALKGTKGDLVINLTKVDILNNHPIAKIPNTVSKNQKVEIMKRAYSVAKNYSSEISQVVVRYLDVDQKILIANTEGLFVEDRRIRTRLPIEAIASKGTEKQSGFYGPGAHKGFEFFDGIDVDYYATEAARIATTMINAELCPSGKMPVIIDNEFGGVIFHEACGHGLEATSVAKKTSVFADKVGEQVASELVTAIDDGTIPNAWGSSNIDDEGMKTQKNILIEDGILKGYMIDKLNARRMGMEPTGSGRRQNYKFAPTSRMTNTYIAGGKSTPEEIIANTEYGLFAKYMGGGSVNPATGEFNFAVNEGYLVKNGKIDRPVRSATLIGRGIDVLKKIDMVGNNLGLGQGMCGSLSGAIPTNVGQPMIRVSEITVGGRKGE</sequence>
<evidence type="ECO:0000259" key="5">
    <source>
        <dbReference type="Pfam" id="PF01523"/>
    </source>
</evidence>
<dbReference type="InterPro" id="IPR035068">
    <property type="entry name" value="TldD/PmbA_N"/>
</dbReference>
<dbReference type="KEGG" id="acae:HYG86_02495"/>
<dbReference type="Proteomes" id="UP000516160">
    <property type="component" value="Chromosome"/>
</dbReference>
<protein>
    <submittedName>
        <fullName evidence="8">TldD/PmbA family protein</fullName>
    </submittedName>
</protein>
<dbReference type="SUPFAM" id="SSF111283">
    <property type="entry name" value="Putative modulator of DNA gyrase, PmbA/TldD"/>
    <property type="match status" value="1"/>
</dbReference>